<dbReference type="OrthoDB" id="3206999at2"/>
<sequence>MSGIPDPWGSPLYNTLVATCAEAERLHTAYERTGRLSDLESAVALFSAVLDYAHNVDVRSTAVNGLGTAMWSRYERSGDPGDLDTAIRLFREALAMYPDEHTPAIPSFHANLAGVLRLRWRRTGDQADLGASVAEARAAVATTSAGDPRRAWRLNNVADGLLALSLQHDDSSALVEAVDLFREAVQTARPGDELAGMRSNLAEALRLRYRSTGGRDRALLDEAVEQGRAALAAAPKHPLRPRFQANLALVLLDRFAARHRPGDLSEAAGLAQKAVDATPPGHPNRTERLITLSGARRLETIRGRPRRRMVELAQEAVAATPDGHHLRSDALLNLGWALAFQAASGDVAAGNRAREVFRQLANDPAVQVRVRVSAAWQWANTALSRDDLAEARIGFDLAVTLLPRTAPRRVTHADRERQLASFSGLARDAAACAVQAGDPVDALRLLEHGRGVLLSHALDIRTELTGLRPELAERFVVLRTALDRPEGAAFSTRAGAGPELPGEDRHALATEWEALIHEIREQPGFARFLRPPPIDDLIAATTVHRPVVVLNISGLRCDALLIDGRIRVLPLRLTLDEATQRALRFRAAVAERVDETLEWLRTEVTGPVLDALDLPPGSRLWWVPTGPLTTLPLHAAAGDRVVSSYAPTVRSLVTAWRTPPAGPVSDPLVVSMPTTPGLPPLPSVAAETATLPAGRVLTGEDAVRRAVLDALPHHSWAHFACHAVSAADGSADGHLVLQDQLTVSDIARLRLHDAAIAYLSACDTGVPRENLDDEALHVAGAFHIAGFRHVIGTLWSIKDHLAAEVAAGFYARLDTAEDAATALHETVRELRAVHGPGAWAPYIHFGP</sequence>
<dbReference type="AlphaFoldDB" id="A0A316FP60"/>
<evidence type="ECO:0000313" key="2">
    <source>
        <dbReference type="EMBL" id="PWK49476.1"/>
    </source>
</evidence>
<comment type="caution">
    <text evidence="2">The sequence shown here is derived from an EMBL/GenBank/DDBJ whole genome shotgun (WGS) entry which is preliminary data.</text>
</comment>
<dbReference type="InterPro" id="IPR011990">
    <property type="entry name" value="TPR-like_helical_dom_sf"/>
</dbReference>
<proteinExistence type="predicted"/>
<dbReference type="Pfam" id="PF12770">
    <property type="entry name" value="CHAT"/>
    <property type="match status" value="1"/>
</dbReference>
<organism evidence="2 3">
    <name type="scientific">Actinoplanes xinjiangensis</name>
    <dbReference type="NCBI Taxonomy" id="512350"/>
    <lineage>
        <taxon>Bacteria</taxon>
        <taxon>Bacillati</taxon>
        <taxon>Actinomycetota</taxon>
        <taxon>Actinomycetes</taxon>
        <taxon>Micromonosporales</taxon>
        <taxon>Micromonosporaceae</taxon>
        <taxon>Actinoplanes</taxon>
    </lineage>
</organism>
<dbReference type="EMBL" id="QGGR01000004">
    <property type="protein sequence ID" value="PWK49476.1"/>
    <property type="molecule type" value="Genomic_DNA"/>
</dbReference>
<evidence type="ECO:0000313" key="3">
    <source>
        <dbReference type="Proteomes" id="UP000245697"/>
    </source>
</evidence>
<dbReference type="Proteomes" id="UP000245697">
    <property type="component" value="Unassembled WGS sequence"/>
</dbReference>
<gene>
    <name evidence="2" type="ORF">BC793_104149</name>
</gene>
<dbReference type="Gene3D" id="1.25.40.10">
    <property type="entry name" value="Tetratricopeptide repeat domain"/>
    <property type="match status" value="2"/>
</dbReference>
<feature type="domain" description="CHAT" evidence="1">
    <location>
        <begin position="595"/>
        <end position="846"/>
    </location>
</feature>
<evidence type="ECO:0000259" key="1">
    <source>
        <dbReference type="Pfam" id="PF12770"/>
    </source>
</evidence>
<reference evidence="2 3" key="1">
    <citation type="submission" date="2018-05" db="EMBL/GenBank/DDBJ databases">
        <title>Genomic Encyclopedia of Archaeal and Bacterial Type Strains, Phase II (KMG-II): from individual species to whole genera.</title>
        <authorList>
            <person name="Goeker M."/>
        </authorList>
    </citation>
    <scope>NUCLEOTIDE SEQUENCE [LARGE SCALE GENOMIC DNA]</scope>
    <source>
        <strain evidence="2 3">DSM 45184</strain>
    </source>
</reference>
<dbReference type="InterPro" id="IPR024983">
    <property type="entry name" value="CHAT_dom"/>
</dbReference>
<dbReference type="RefSeq" id="WP_109591778.1">
    <property type="nucleotide sequence ID" value="NZ_BONA01000025.1"/>
</dbReference>
<name>A0A316FP60_9ACTN</name>
<protein>
    <submittedName>
        <fullName evidence="2">CHAT domain-containing protein</fullName>
    </submittedName>
</protein>
<accession>A0A316FP60</accession>
<keyword evidence="3" id="KW-1185">Reference proteome</keyword>